<dbReference type="Proteomes" id="UP001055111">
    <property type="component" value="Unassembled WGS sequence"/>
</dbReference>
<dbReference type="InterPro" id="IPR006261">
    <property type="entry name" value="dGTPase"/>
</dbReference>
<evidence type="ECO:0000256" key="1">
    <source>
        <dbReference type="ARBA" id="ARBA00022801"/>
    </source>
</evidence>
<dbReference type="PROSITE" id="PS51831">
    <property type="entry name" value="HD"/>
    <property type="match status" value="1"/>
</dbReference>
<keyword evidence="1 2" id="KW-0378">Hydrolase</keyword>
<evidence type="ECO:0000313" key="5">
    <source>
        <dbReference type="Proteomes" id="UP001055111"/>
    </source>
</evidence>
<reference evidence="4" key="1">
    <citation type="submission" date="2022-09" db="EMBL/GenBank/DDBJ databases">
        <title>Isolation and characterization of 3-chlorobenzoate degrading bacteria from soils in Shizuoka.</title>
        <authorList>
            <person name="Ifat A."/>
            <person name="Ogawa N."/>
            <person name="Kimbara K."/>
            <person name="Moriuchi R."/>
            <person name="Dohra H."/>
            <person name="Shintani M."/>
        </authorList>
    </citation>
    <scope>NUCLEOTIDE SEQUENCE</scope>
    <source>
        <strain evidence="4">19CS4-2</strain>
    </source>
</reference>
<evidence type="ECO:0000313" key="4">
    <source>
        <dbReference type="EMBL" id="GJH29746.1"/>
    </source>
</evidence>
<dbReference type="GO" id="GO:0008832">
    <property type="term" value="F:dGTPase activity"/>
    <property type="evidence" value="ECO:0007669"/>
    <property type="project" value="TreeGrafter"/>
</dbReference>
<dbReference type="InterPro" id="IPR006674">
    <property type="entry name" value="HD_domain"/>
</dbReference>
<dbReference type="PANTHER" id="PTHR11373:SF43">
    <property type="entry name" value="DEOXYGUANOSINETRIPHOSPHATE TRIPHOSPHOHYDROLASE-LIKE PROTEIN"/>
    <property type="match status" value="1"/>
</dbReference>
<dbReference type="SUPFAM" id="SSF109604">
    <property type="entry name" value="HD-domain/PDEase-like"/>
    <property type="match status" value="1"/>
</dbReference>
<dbReference type="CDD" id="cd00077">
    <property type="entry name" value="HDc"/>
    <property type="match status" value="1"/>
</dbReference>
<dbReference type="AlphaFoldDB" id="A0AA37MSF0"/>
<gene>
    <name evidence="4" type="ORF">CBA19CS42_34540</name>
</gene>
<dbReference type="Pfam" id="PF13286">
    <property type="entry name" value="HD_assoc"/>
    <property type="match status" value="1"/>
</dbReference>
<dbReference type="Pfam" id="PF01966">
    <property type="entry name" value="HD"/>
    <property type="match status" value="1"/>
</dbReference>
<dbReference type="PANTHER" id="PTHR11373">
    <property type="entry name" value="DEOXYNUCLEOSIDE TRIPHOSPHATE TRIPHOSPHOHYDROLASE"/>
    <property type="match status" value="1"/>
</dbReference>
<protein>
    <recommendedName>
        <fullName evidence="2">Deoxyguanosinetriphosphate triphosphohydrolase-like protein</fullName>
    </recommendedName>
</protein>
<dbReference type="SMART" id="SM00471">
    <property type="entry name" value="HDc"/>
    <property type="match status" value="1"/>
</dbReference>
<dbReference type="InterPro" id="IPR026875">
    <property type="entry name" value="PHydrolase_assoc_dom"/>
</dbReference>
<sequence>MSDKEQQLPPGMPPTLAFEAHLAPYAAHASQSRGRRFAEPPPAARTEFQRDRDRIVHSTAFRRLEYKTQVFVNHEGDLFRTRLTHSLEVAQIARSVARNLRLNEDLVEAISLAHDLGHTPFGHAGQDALHECMRDHGGFEHNLQSLAVVDQLEEHYGAFNGLNLCFETREGILKHCSRENARKLGELGERFLTGKQPSLEAQIANVADEIAYNNHDVDDGLRSGLITLDQLSEVSLWHTHFDAARADYPDIEGRRLIHETIRRIINTLIVDLIEATGRNLERVAPQSLDAVRNAPTLVAHSDEVAAQAAQLKRFLFKNLYRHYRVMRMANKAKRVVTGLFEAFTDDPRLLPPAYQARGPVTEESANDAPSSSHDSSQARLIAHYIAGMTDRYALKEYQRLFVIDNN</sequence>
<dbReference type="NCBIfam" id="NF002326">
    <property type="entry name" value="PRK01286.1-1"/>
    <property type="match status" value="1"/>
</dbReference>
<dbReference type="InterPro" id="IPR023023">
    <property type="entry name" value="dNTPase_2"/>
</dbReference>
<dbReference type="InterPro" id="IPR050135">
    <property type="entry name" value="dGTPase-like"/>
</dbReference>
<comment type="caution">
    <text evidence="4">The sequence shown here is derived from an EMBL/GenBank/DDBJ whole genome shotgun (WGS) entry which is preliminary data.</text>
</comment>
<accession>A0AA37MSF0</accession>
<evidence type="ECO:0000259" key="3">
    <source>
        <dbReference type="PROSITE" id="PS51831"/>
    </source>
</evidence>
<comment type="similarity">
    <text evidence="2">Belongs to the dGTPase family. Type 2 subfamily.</text>
</comment>
<dbReference type="EMBL" id="BPUS01000026">
    <property type="protein sequence ID" value="GJH29746.1"/>
    <property type="molecule type" value="Genomic_DNA"/>
</dbReference>
<dbReference type="InterPro" id="IPR003607">
    <property type="entry name" value="HD/PDEase_dom"/>
</dbReference>
<proteinExistence type="inferred from homology"/>
<dbReference type="HAMAP" id="MF_01212">
    <property type="entry name" value="dGTPase_type2"/>
    <property type="match status" value="1"/>
</dbReference>
<dbReference type="Gene3D" id="1.10.3210.10">
    <property type="entry name" value="Hypothetical protein af1432"/>
    <property type="match status" value="1"/>
</dbReference>
<organism evidence="4 5">
    <name type="scientific">Caballeronia novacaledonica</name>
    <dbReference type="NCBI Taxonomy" id="1544861"/>
    <lineage>
        <taxon>Bacteria</taxon>
        <taxon>Pseudomonadati</taxon>
        <taxon>Pseudomonadota</taxon>
        <taxon>Betaproteobacteria</taxon>
        <taxon>Burkholderiales</taxon>
        <taxon>Burkholderiaceae</taxon>
        <taxon>Caballeronia</taxon>
    </lineage>
</organism>
<dbReference type="FunFam" id="1.10.3210.10:FF:000024">
    <property type="entry name" value="Deoxyguanosinetriphosphate triphosphohydrolase-like protein"/>
    <property type="match status" value="1"/>
</dbReference>
<dbReference type="GO" id="GO:0006203">
    <property type="term" value="P:dGTP catabolic process"/>
    <property type="evidence" value="ECO:0007669"/>
    <property type="project" value="TreeGrafter"/>
</dbReference>
<feature type="domain" description="HD" evidence="3">
    <location>
        <begin position="82"/>
        <end position="213"/>
    </location>
</feature>
<dbReference type="NCBIfam" id="TIGR01353">
    <property type="entry name" value="dGTP_triPase"/>
    <property type="match status" value="1"/>
</dbReference>
<evidence type="ECO:0000256" key="2">
    <source>
        <dbReference type="HAMAP-Rule" id="MF_01212"/>
    </source>
</evidence>
<name>A0AA37MSF0_9BURK</name>